<feature type="compositionally biased region" description="Basic and acidic residues" evidence="1">
    <location>
        <begin position="14"/>
        <end position="23"/>
    </location>
</feature>
<evidence type="ECO:0000313" key="3">
    <source>
        <dbReference type="Proteomes" id="UP000183417"/>
    </source>
</evidence>
<dbReference type="AlphaFoldDB" id="A0A1H3TUE6"/>
<evidence type="ECO:0000313" key="2">
    <source>
        <dbReference type="EMBL" id="SDZ53315.1"/>
    </source>
</evidence>
<gene>
    <name evidence="2" type="ORF">SAMN05421547_13242</name>
</gene>
<dbReference type="Pfam" id="PF23899">
    <property type="entry name" value="SU10_portal"/>
    <property type="match status" value="1"/>
</dbReference>
<dbReference type="GeneID" id="94691384"/>
<dbReference type="InterPro" id="IPR056909">
    <property type="entry name" value="SU10_portal"/>
</dbReference>
<feature type="region of interest" description="Disordered" evidence="1">
    <location>
        <begin position="1"/>
        <end position="23"/>
    </location>
</feature>
<dbReference type="Proteomes" id="UP000183417">
    <property type="component" value="Unassembled WGS sequence"/>
</dbReference>
<organism evidence="2 3">
    <name type="scientific">Delftia lacustris</name>
    <dbReference type="NCBI Taxonomy" id="558537"/>
    <lineage>
        <taxon>Bacteria</taxon>
        <taxon>Pseudomonadati</taxon>
        <taxon>Pseudomonadota</taxon>
        <taxon>Betaproteobacteria</taxon>
        <taxon>Burkholderiales</taxon>
        <taxon>Comamonadaceae</taxon>
        <taxon>Delftia</taxon>
    </lineage>
</organism>
<accession>A0A1H3TUE6</accession>
<evidence type="ECO:0000256" key="1">
    <source>
        <dbReference type="SAM" id="MobiDB-lite"/>
    </source>
</evidence>
<reference evidence="2 3" key="1">
    <citation type="submission" date="2016-10" db="EMBL/GenBank/DDBJ databases">
        <authorList>
            <person name="de Groot N.N."/>
        </authorList>
    </citation>
    <scope>NUCLEOTIDE SEQUENCE [LARGE SCALE GENOMIC DNA]</scope>
    <source>
        <strain evidence="2 3">LMG 24775</strain>
    </source>
</reference>
<sequence>MQATTNHGGLLAQQRDDSGEPQRDLRAEFVLTLLSKRREAIAGRAGSGIEEEWTEDEEHYQGIDDANRNFQNANQLYRSRKAAMIGGQPKQQGPARSVVFLNITRPYTDAASARVADMLLPTDDRAWEIKPTPLPRLSGPQLTMLAQAMGATDPAAVHAQMAAQAAEAKEAAERMQQAIEDPLVESNWHGEVRQVIEDSARIGSGVLKGPFPITRTARMTRKDPATGLTEFIKVDEIKPGSKRIDVWNFFPDPSCGENIHNGSYTWEREHIGRRQIKEMAADPSYETAELLAALREGPARTREGTEAVYRPGEDEFEMWIFYGHCAREHLARLGVEMEEGDEDRVPTMAVMINDRLVKVVLSPQEDGEFPYDVLAWQRRPGMPWGVGISRQIRTAQRMLNGSARAMMDNAGLSASPQIVIGNGITPQDNSFSLRPGKVWRAEADADASDVRAAFNAFVVPSVQAPLMNIINFALKMAEDTTGMPAMLQGIRGDAPNTLGGMQMQNNNATSVLRRLAKRFDDYMTRPHIQRYFDWMMTYSDDESIKGDFQIDVRASSALVERDAQQQFLMTLLQVSANPIYELDPAKLAAELCKGQRLDPTNFQYTDEQKAQRAQQGQDPTVQAKAQLLAAQARKADADATNIGMETLYSSVQTGMGIAGNPAVAPLADGLARSVGFKDQDAAPIVPQGGWVTPEQQPDPGAMPNNTDPLTPLRPDSPLLGVRQGIETPAADGARG</sequence>
<proteinExistence type="predicted"/>
<dbReference type="EMBL" id="FNPE01000032">
    <property type="protein sequence ID" value="SDZ53315.1"/>
    <property type="molecule type" value="Genomic_DNA"/>
</dbReference>
<feature type="region of interest" description="Disordered" evidence="1">
    <location>
        <begin position="684"/>
        <end position="735"/>
    </location>
</feature>
<dbReference type="RefSeq" id="WP_074923703.1">
    <property type="nucleotide sequence ID" value="NZ_CP141274.1"/>
</dbReference>
<protein>
    <submittedName>
        <fullName evidence="2">Bacteriophage head to tail connecting protein</fullName>
    </submittedName>
</protein>
<name>A0A1H3TUE6_9BURK</name>